<proteinExistence type="predicted"/>
<comment type="caution">
    <text evidence="1">The sequence shown here is derived from an EMBL/GenBank/DDBJ whole genome shotgun (WGS) entry which is preliminary data.</text>
</comment>
<dbReference type="RefSeq" id="WP_230067498.1">
    <property type="nucleotide sequence ID" value="NZ_BAABLL010000004.1"/>
</dbReference>
<evidence type="ECO:0000313" key="2">
    <source>
        <dbReference type="Proteomes" id="UP001595773"/>
    </source>
</evidence>
<gene>
    <name evidence="1" type="ORF">ACFOW9_08815</name>
</gene>
<name>A0ABV8R166_9MICC</name>
<dbReference type="Proteomes" id="UP001595773">
    <property type="component" value="Unassembled WGS sequence"/>
</dbReference>
<sequence>MIVDWIAEPAGNPLAEFPMPGTVSIQEEADPFDWDPYDLGSFDGQPDRVGIADFTIVPGPTGVQLGGSPDDMDEVLYNVAVMLALERPDLLAEILEKDGDLLVLSNVWIEPKYRGHQIGHRILAGILSLVGRGVAVVILKAAPNLDEDDPPEASPEHLPAKAALRRYWTHFGFPTAARDYMVYAVPR</sequence>
<protein>
    <recommendedName>
        <fullName evidence="3">N-acetyltransferase domain-containing protein</fullName>
    </recommendedName>
</protein>
<evidence type="ECO:0000313" key="1">
    <source>
        <dbReference type="EMBL" id="MFC4265703.1"/>
    </source>
</evidence>
<dbReference type="EMBL" id="JBHSCQ010000010">
    <property type="protein sequence ID" value="MFC4265703.1"/>
    <property type="molecule type" value="Genomic_DNA"/>
</dbReference>
<evidence type="ECO:0008006" key="3">
    <source>
        <dbReference type="Google" id="ProtNLM"/>
    </source>
</evidence>
<keyword evidence="2" id="KW-1185">Reference proteome</keyword>
<organism evidence="1 2">
    <name type="scientific">Arthrobacter cryoconiti</name>
    <dbReference type="NCBI Taxonomy" id="748907"/>
    <lineage>
        <taxon>Bacteria</taxon>
        <taxon>Bacillati</taxon>
        <taxon>Actinomycetota</taxon>
        <taxon>Actinomycetes</taxon>
        <taxon>Micrococcales</taxon>
        <taxon>Micrococcaceae</taxon>
        <taxon>Arthrobacter</taxon>
    </lineage>
</organism>
<reference evidence="2" key="1">
    <citation type="journal article" date="2019" name="Int. J. Syst. Evol. Microbiol.">
        <title>The Global Catalogue of Microorganisms (GCM) 10K type strain sequencing project: providing services to taxonomists for standard genome sequencing and annotation.</title>
        <authorList>
            <consortium name="The Broad Institute Genomics Platform"/>
            <consortium name="The Broad Institute Genome Sequencing Center for Infectious Disease"/>
            <person name="Wu L."/>
            <person name="Ma J."/>
        </authorList>
    </citation>
    <scope>NUCLEOTIDE SEQUENCE [LARGE SCALE GENOMIC DNA]</scope>
    <source>
        <strain evidence="2">CGMCC 1.10698</strain>
    </source>
</reference>
<accession>A0ABV8R166</accession>